<gene>
    <name evidence="1" type="ORF">NCTC12860_00650</name>
</gene>
<protein>
    <submittedName>
        <fullName evidence="1">Uncharacterized protein</fullName>
    </submittedName>
</protein>
<dbReference type="RefSeq" id="WP_026500431.1">
    <property type="nucleotide sequence ID" value="NZ_CACVBJ010000004.1"/>
</dbReference>
<proteinExistence type="predicted"/>
<organism evidence="1 2">
    <name type="scientific">Bartonella grahamii</name>
    <dbReference type="NCBI Taxonomy" id="33045"/>
    <lineage>
        <taxon>Bacteria</taxon>
        <taxon>Pseudomonadati</taxon>
        <taxon>Pseudomonadota</taxon>
        <taxon>Alphaproteobacteria</taxon>
        <taxon>Hyphomicrobiales</taxon>
        <taxon>Bartonellaceae</taxon>
        <taxon>Bartonella</taxon>
    </lineage>
</organism>
<dbReference type="EMBL" id="UFTD01000001">
    <property type="protein sequence ID" value="SSZ39436.1"/>
    <property type="molecule type" value="Genomic_DNA"/>
</dbReference>
<accession>A0A336NAW0</accession>
<name>A0A336NAW0_BARGR</name>
<sequence length="100" mass="11544">MGIVEPVGGVCEWRRITLFIETMVVIDFIVRRYIHEGAIVISFMGAVHEMGWTRVGLEVLRGVSLKQARELAKLKYWQHKYTIRLFSGGILFDDNGRNFT</sequence>
<evidence type="ECO:0000313" key="2">
    <source>
        <dbReference type="Proteomes" id="UP000253846"/>
    </source>
</evidence>
<evidence type="ECO:0000313" key="1">
    <source>
        <dbReference type="EMBL" id="SSZ39436.1"/>
    </source>
</evidence>
<dbReference type="Proteomes" id="UP000253846">
    <property type="component" value="Unassembled WGS sequence"/>
</dbReference>
<dbReference type="AlphaFoldDB" id="A0A336NAW0"/>
<reference evidence="1 2" key="1">
    <citation type="submission" date="2018-06" db="EMBL/GenBank/DDBJ databases">
        <authorList>
            <consortium name="Pathogen Informatics"/>
            <person name="Doyle S."/>
        </authorList>
    </citation>
    <scope>NUCLEOTIDE SEQUENCE [LARGE SCALE GENOMIC DNA]</scope>
    <source>
        <strain evidence="1 2">NCTC12860</strain>
    </source>
</reference>